<dbReference type="GO" id="GO:0016020">
    <property type="term" value="C:membrane"/>
    <property type="evidence" value="ECO:0007669"/>
    <property type="project" value="UniProtKB-SubCell"/>
</dbReference>
<evidence type="ECO:0000313" key="6">
    <source>
        <dbReference type="Proteomes" id="UP000079169"/>
    </source>
</evidence>
<feature type="transmembrane region" description="Helical" evidence="5">
    <location>
        <begin position="303"/>
        <end position="323"/>
    </location>
</feature>
<evidence type="ECO:0000256" key="1">
    <source>
        <dbReference type="ARBA" id="ARBA00004141"/>
    </source>
</evidence>
<comment type="subcellular location">
    <subcellularLocation>
        <location evidence="1">Membrane</location>
        <topology evidence="1">Multi-pass membrane protein</topology>
    </subcellularLocation>
</comment>
<feature type="transmembrane region" description="Helical" evidence="5">
    <location>
        <begin position="172"/>
        <end position="194"/>
    </location>
</feature>
<keyword evidence="2 5" id="KW-0812">Transmembrane</keyword>
<feature type="transmembrane region" description="Helical" evidence="5">
    <location>
        <begin position="215"/>
        <end position="237"/>
    </location>
</feature>
<feature type="transmembrane region" description="Helical" evidence="5">
    <location>
        <begin position="16"/>
        <end position="36"/>
    </location>
</feature>
<dbReference type="PANTHER" id="PTHR11785">
    <property type="entry name" value="AMINO ACID TRANSPORTER"/>
    <property type="match status" value="1"/>
</dbReference>
<keyword evidence="6" id="KW-1185">Reference proteome</keyword>
<sequence length="406" mass="45162">MVTSSPPQGVKLQRELGLFSAINLIVSVMIGSGIFVSPCSALKYAGSVYMSLIIWACCGLLSLLGALSYAELGTVVGKSGAEYSFYNAAFTPLHKFWGPLPSFINAWISVIFVRPAEVAVIILTFSEYFTTFFIYQTKIDPAYFDYTKKLVALLALGKLKLDGDLFTVGMHWIKFVFLFFILLKSIWFISYRLCYAAGREGHMLQAFSFVHVKRLTPAPAVLFQGFLTCFCILAGDIITLIEFASFLCWIFYGMAMVALILLRHTKPDVPRPYKVPLVIPIFVLIMSIVLSLTPIVTKPAPQFLIAVAFIVLGILVYIPFVYYQYRIPYLDNITYFIQVLLKVVPPDQTDPDNSDTESNGVSLSVKHSSDDVQANGVEKHTLLEVEVRTPIVINGAVKDSNQSAES</sequence>
<feature type="transmembrane region" description="Helical" evidence="5">
    <location>
        <begin position="275"/>
        <end position="297"/>
    </location>
</feature>
<keyword evidence="4 5" id="KW-0472">Membrane</keyword>
<feature type="transmembrane region" description="Helical" evidence="5">
    <location>
        <begin position="243"/>
        <end position="263"/>
    </location>
</feature>
<dbReference type="KEGG" id="dci:103515922"/>
<dbReference type="Pfam" id="PF13520">
    <property type="entry name" value="AA_permease_2"/>
    <property type="match status" value="1"/>
</dbReference>
<evidence type="ECO:0000256" key="5">
    <source>
        <dbReference type="SAM" id="Phobius"/>
    </source>
</evidence>
<dbReference type="PANTHER" id="PTHR11785:SF514">
    <property type="entry name" value="B(0,+)-TYPE AMINO ACID TRANSPORTER 1-LIKE PROTEIN"/>
    <property type="match status" value="1"/>
</dbReference>
<dbReference type="Proteomes" id="UP000079169">
    <property type="component" value="Unplaced"/>
</dbReference>
<dbReference type="GO" id="GO:0015179">
    <property type="term" value="F:L-amino acid transmembrane transporter activity"/>
    <property type="evidence" value="ECO:0007669"/>
    <property type="project" value="TreeGrafter"/>
</dbReference>
<evidence type="ECO:0000313" key="7">
    <source>
        <dbReference type="RefSeq" id="XP_026684276.1"/>
    </source>
</evidence>
<dbReference type="RefSeq" id="XP_026684276.1">
    <property type="nucleotide sequence ID" value="XM_026828475.1"/>
</dbReference>
<dbReference type="Gene3D" id="1.20.1740.10">
    <property type="entry name" value="Amino acid/polyamine transporter I"/>
    <property type="match status" value="1"/>
</dbReference>
<accession>A0A3Q0J750</accession>
<evidence type="ECO:0000256" key="2">
    <source>
        <dbReference type="ARBA" id="ARBA00022692"/>
    </source>
</evidence>
<protein>
    <submittedName>
        <fullName evidence="7">B(0,+)-type amino acid transporter 1-like</fullName>
    </submittedName>
</protein>
<name>A0A3Q0J750_DIACI</name>
<dbReference type="InterPro" id="IPR050598">
    <property type="entry name" value="AminoAcid_Transporter"/>
</dbReference>
<gene>
    <name evidence="7" type="primary">LOC103515922</name>
</gene>
<dbReference type="GeneID" id="103515922"/>
<dbReference type="STRING" id="121845.A0A3Q0J750"/>
<organism evidence="6 7">
    <name type="scientific">Diaphorina citri</name>
    <name type="common">Asian citrus psyllid</name>
    <dbReference type="NCBI Taxonomy" id="121845"/>
    <lineage>
        <taxon>Eukaryota</taxon>
        <taxon>Metazoa</taxon>
        <taxon>Ecdysozoa</taxon>
        <taxon>Arthropoda</taxon>
        <taxon>Hexapoda</taxon>
        <taxon>Insecta</taxon>
        <taxon>Pterygota</taxon>
        <taxon>Neoptera</taxon>
        <taxon>Paraneoptera</taxon>
        <taxon>Hemiptera</taxon>
        <taxon>Sternorrhyncha</taxon>
        <taxon>Psylloidea</taxon>
        <taxon>Psyllidae</taxon>
        <taxon>Diaphorininae</taxon>
        <taxon>Diaphorina</taxon>
    </lineage>
</organism>
<proteinExistence type="predicted"/>
<reference evidence="7" key="1">
    <citation type="submission" date="2025-08" db="UniProtKB">
        <authorList>
            <consortium name="RefSeq"/>
        </authorList>
    </citation>
    <scope>IDENTIFICATION</scope>
</reference>
<feature type="transmembrane region" description="Helical" evidence="5">
    <location>
        <begin position="118"/>
        <end position="135"/>
    </location>
</feature>
<keyword evidence="3 5" id="KW-1133">Transmembrane helix</keyword>
<evidence type="ECO:0000256" key="3">
    <source>
        <dbReference type="ARBA" id="ARBA00022989"/>
    </source>
</evidence>
<feature type="transmembrane region" description="Helical" evidence="5">
    <location>
        <begin position="48"/>
        <end position="70"/>
    </location>
</feature>
<dbReference type="AlphaFoldDB" id="A0A3Q0J750"/>
<dbReference type="PaxDb" id="121845-A0A3Q0J750"/>
<evidence type="ECO:0000256" key="4">
    <source>
        <dbReference type="ARBA" id="ARBA00023136"/>
    </source>
</evidence>
<feature type="transmembrane region" description="Helical" evidence="5">
    <location>
        <begin position="96"/>
        <end position="113"/>
    </location>
</feature>
<dbReference type="InterPro" id="IPR002293">
    <property type="entry name" value="AA/rel_permease1"/>
</dbReference>